<dbReference type="Pfam" id="PF20152">
    <property type="entry name" value="DUF6534"/>
    <property type="match status" value="1"/>
</dbReference>
<feature type="domain" description="DUF6534" evidence="2">
    <location>
        <begin position="181"/>
        <end position="266"/>
    </location>
</feature>
<feature type="transmembrane region" description="Helical" evidence="1">
    <location>
        <begin position="24"/>
        <end position="49"/>
    </location>
</feature>
<organism evidence="3 4">
    <name type="scientific">Somion occarium</name>
    <dbReference type="NCBI Taxonomy" id="3059160"/>
    <lineage>
        <taxon>Eukaryota</taxon>
        <taxon>Fungi</taxon>
        <taxon>Dikarya</taxon>
        <taxon>Basidiomycota</taxon>
        <taxon>Agaricomycotina</taxon>
        <taxon>Agaricomycetes</taxon>
        <taxon>Polyporales</taxon>
        <taxon>Cerrenaceae</taxon>
        <taxon>Somion</taxon>
    </lineage>
</organism>
<dbReference type="EMBL" id="OZ037950">
    <property type="protein sequence ID" value="CAL1712649.1"/>
    <property type="molecule type" value="Genomic_DNA"/>
</dbReference>
<feature type="transmembrane region" description="Helical" evidence="1">
    <location>
        <begin position="173"/>
        <end position="195"/>
    </location>
</feature>
<feature type="transmembrane region" description="Helical" evidence="1">
    <location>
        <begin position="100"/>
        <end position="121"/>
    </location>
</feature>
<protein>
    <recommendedName>
        <fullName evidence="2">DUF6534 domain-containing protein</fullName>
    </recommendedName>
</protein>
<dbReference type="PANTHER" id="PTHR40465:SF1">
    <property type="entry name" value="DUF6534 DOMAIN-CONTAINING PROTEIN"/>
    <property type="match status" value="1"/>
</dbReference>
<feature type="transmembrane region" description="Helical" evidence="1">
    <location>
        <begin position="240"/>
        <end position="262"/>
    </location>
</feature>
<keyword evidence="1" id="KW-0812">Transmembrane</keyword>
<keyword evidence="1" id="KW-0472">Membrane</keyword>
<proteinExistence type="predicted"/>
<name>A0ABP1E087_9APHY</name>
<accession>A0ABP1E087</accession>
<dbReference type="PANTHER" id="PTHR40465">
    <property type="entry name" value="CHROMOSOME 1, WHOLE GENOME SHOTGUN SEQUENCE"/>
    <property type="match status" value="1"/>
</dbReference>
<evidence type="ECO:0000259" key="2">
    <source>
        <dbReference type="Pfam" id="PF20152"/>
    </source>
</evidence>
<reference evidence="4" key="1">
    <citation type="submission" date="2024-04" db="EMBL/GenBank/DDBJ databases">
        <authorList>
            <person name="Shaw F."/>
            <person name="Minotto A."/>
        </authorList>
    </citation>
    <scope>NUCLEOTIDE SEQUENCE [LARGE SCALE GENOMIC DNA]</scope>
</reference>
<keyword evidence="4" id="KW-1185">Reference proteome</keyword>
<evidence type="ECO:0000313" key="4">
    <source>
        <dbReference type="Proteomes" id="UP001497453"/>
    </source>
</evidence>
<dbReference type="InterPro" id="IPR045339">
    <property type="entry name" value="DUF6534"/>
</dbReference>
<gene>
    <name evidence="3" type="ORF">GFSPODELE1_LOCUS8921</name>
</gene>
<feature type="transmembrane region" description="Helical" evidence="1">
    <location>
        <begin position="215"/>
        <end position="234"/>
    </location>
</feature>
<feature type="transmembrane region" description="Helical" evidence="1">
    <location>
        <begin position="61"/>
        <end position="85"/>
    </location>
</feature>
<evidence type="ECO:0000313" key="3">
    <source>
        <dbReference type="EMBL" id="CAL1712649.1"/>
    </source>
</evidence>
<keyword evidence="1" id="KW-1133">Transmembrane helix</keyword>
<feature type="transmembrane region" description="Helical" evidence="1">
    <location>
        <begin position="133"/>
        <end position="153"/>
    </location>
</feature>
<sequence length="357" mass="38963">MATVAASDNSPAAVLSSFNRHTTIGATFIGFSASAALLGVICSQTWTYVNRYPLDTWFYKCLVAMLLMLELVDQAFIGHAVYTYAITDWGNPLALLRPPLWSLILQVTLGALAGALVKGCFAMRVYRFSQHNVPVTLAILLLAAGQLAAASVYTAQAFNVPTLADVDQLKVIGITALSLGVATDMATAGALCFFLRHLKTGYSKDDSLINRMTLYAINTGVLTSAVSLTTLVLYDVMPDNFIFMAFYFILSKLYVNSFLATLNTRRILRGRGTDNEVTTMPTFLMVGKATKHDQDIEMQPSRVTQSQLEVGVEREVTVSEDPVSGKGGGYASFATESTYSTHQQAKSPHDYIVKWDR</sequence>
<dbReference type="Proteomes" id="UP001497453">
    <property type="component" value="Chromosome 7"/>
</dbReference>
<evidence type="ECO:0000256" key="1">
    <source>
        <dbReference type="SAM" id="Phobius"/>
    </source>
</evidence>